<dbReference type="AlphaFoldDB" id="A0A512B8U4"/>
<protein>
    <submittedName>
        <fullName evidence="1">Uncharacterized protein</fullName>
    </submittedName>
</protein>
<organism evidence="1 2">
    <name type="scientific">Segetibacter aerophilus</name>
    <dbReference type="NCBI Taxonomy" id="670293"/>
    <lineage>
        <taxon>Bacteria</taxon>
        <taxon>Pseudomonadati</taxon>
        <taxon>Bacteroidota</taxon>
        <taxon>Chitinophagia</taxon>
        <taxon>Chitinophagales</taxon>
        <taxon>Chitinophagaceae</taxon>
        <taxon>Segetibacter</taxon>
    </lineage>
</organism>
<evidence type="ECO:0000313" key="2">
    <source>
        <dbReference type="Proteomes" id="UP000321513"/>
    </source>
</evidence>
<dbReference type="EMBL" id="BJYT01000002">
    <property type="protein sequence ID" value="GEO08385.1"/>
    <property type="molecule type" value="Genomic_DNA"/>
</dbReference>
<keyword evidence="2" id="KW-1185">Reference proteome</keyword>
<evidence type="ECO:0000313" key="1">
    <source>
        <dbReference type="EMBL" id="GEO08385.1"/>
    </source>
</evidence>
<reference evidence="1 2" key="1">
    <citation type="submission" date="2019-07" db="EMBL/GenBank/DDBJ databases">
        <title>Whole genome shotgun sequence of Segetibacter aerophilus NBRC 106135.</title>
        <authorList>
            <person name="Hosoyama A."/>
            <person name="Uohara A."/>
            <person name="Ohji S."/>
            <person name="Ichikawa N."/>
        </authorList>
    </citation>
    <scope>NUCLEOTIDE SEQUENCE [LARGE SCALE GENOMIC DNA]</scope>
    <source>
        <strain evidence="1 2">NBRC 106135</strain>
    </source>
</reference>
<dbReference type="RefSeq" id="WP_218029091.1">
    <property type="nucleotide sequence ID" value="NZ_BJYT01000002.1"/>
</dbReference>
<name>A0A512B8U4_9BACT</name>
<dbReference type="Proteomes" id="UP000321513">
    <property type="component" value="Unassembled WGS sequence"/>
</dbReference>
<comment type="caution">
    <text evidence="1">The sequence shown here is derived from an EMBL/GenBank/DDBJ whole genome shotgun (WGS) entry which is preliminary data.</text>
</comment>
<accession>A0A512B8U4</accession>
<proteinExistence type="predicted"/>
<gene>
    <name evidence="1" type="ORF">SAE01_08810</name>
</gene>
<sequence length="55" mass="6213">MRKHNILVTALAPSTVVTDLAYSADLIKGDPERVMHAEDFDELIIAQLKLNCRYL</sequence>